<name>A0A9P3PD42_LYOSH</name>
<dbReference type="GO" id="GO:0031428">
    <property type="term" value="C:box C/D methylation guide snoRNP complex"/>
    <property type="evidence" value="ECO:0007669"/>
    <property type="project" value="InterPro"/>
</dbReference>
<proteinExistence type="inferred from homology"/>
<dbReference type="PANTHER" id="PTHR10894">
    <property type="entry name" value="NUCLEOLAR PROTEIN 5 NUCLEOLAR PROTEIN NOP5 NOP58"/>
    <property type="match status" value="1"/>
</dbReference>
<feature type="compositionally biased region" description="Acidic residues" evidence="9">
    <location>
        <begin position="491"/>
        <end position="504"/>
    </location>
</feature>
<dbReference type="Gene3D" id="1.10.287.4070">
    <property type="match status" value="1"/>
</dbReference>
<gene>
    <name evidence="11" type="primary">NOP58</name>
    <name evidence="11" type="ORF">LshimejAT787_0101270</name>
</gene>
<comment type="function">
    <text evidence="8">Required for pre-18S rRNA processing. May bind microtubules.</text>
</comment>
<evidence type="ECO:0000256" key="6">
    <source>
        <dbReference type="ARBA" id="ARBA00023242"/>
    </source>
</evidence>
<dbReference type="AlphaFoldDB" id="A0A9P3PD42"/>
<evidence type="ECO:0000256" key="9">
    <source>
        <dbReference type="SAM" id="MobiDB-lite"/>
    </source>
</evidence>
<dbReference type="InterPro" id="IPR036070">
    <property type="entry name" value="Nop_dom_sf"/>
</dbReference>
<accession>A0A9P3PD42</accession>
<dbReference type="Pfam" id="PF01798">
    <property type="entry name" value="Nop"/>
    <property type="match status" value="1"/>
</dbReference>
<dbReference type="FunFam" id="1.10.246.90:FF:000003">
    <property type="entry name" value="Nucleolar protein 58"/>
    <property type="match status" value="1"/>
</dbReference>
<evidence type="ECO:0000256" key="5">
    <source>
        <dbReference type="ARBA" id="ARBA00022552"/>
    </source>
</evidence>
<evidence type="ECO:0000259" key="10">
    <source>
        <dbReference type="PROSITE" id="PS51358"/>
    </source>
</evidence>
<sequence>MLVLYETAMGYCLFKVSDEAKISSGDLWKEFQTPERASKLLKLKALHRFTSTATAVEDVTALQSGKLGKGLKKFLTDEVVGKGKGKEALLVVDPHLSRSISKKLSISVSATSEEQSELWRGIRSQISALLQGLDPKDLATMSLGLSHSLSRFKLKFSPDKVDTMVVQAIALLDDLDKEINTYAMRVKEWYGWHFPEMAKIITDNVAYAKVIRAMGFRTNAASTSFAAILPEDLEAVLKAAAEISMGTEISDSDIAHIHSLCDQVIAISAYRAQLAEYLRNRMNAIAPNLTALVGELVGARLISHAGSLLNLAKHPASTVQILGAEKALFRALKTKHDTPKYGLIYHASLIGQAPPKLKGKMARMVATKAALSIRVDALTDADGKSEPSAPSIGLENRAKLESRLRALEYTGDLNGAKRFAEGGVKQQRFDMKGDVKTYNTKADAVDLVSTQRDDPMETAVKAVLDVKEEKRRAKEERRAKRKAEKEKNGAAEDEEESDAQMDVDGEVKESKKDKKDKKRKRRESDMNGASEESKPREETEEERKARKKARKAEKEKAAAATAQADGESPKKKKKKSEA</sequence>
<dbReference type="GO" id="GO:0030515">
    <property type="term" value="F:snoRNA binding"/>
    <property type="evidence" value="ECO:0007669"/>
    <property type="project" value="InterPro"/>
</dbReference>
<keyword evidence="5" id="KW-0698">rRNA processing</keyword>
<comment type="caution">
    <text evidence="11">The sequence shown here is derived from an EMBL/GenBank/DDBJ whole genome shotgun (WGS) entry which is preliminary data.</text>
</comment>
<dbReference type="InterPro" id="IPR045056">
    <property type="entry name" value="Nop56/Nop58"/>
</dbReference>
<dbReference type="InterPro" id="IPR002687">
    <property type="entry name" value="Nop_dom"/>
</dbReference>
<evidence type="ECO:0000313" key="11">
    <source>
        <dbReference type="EMBL" id="GLB33243.1"/>
    </source>
</evidence>
<dbReference type="EMBL" id="BRPK01000001">
    <property type="protein sequence ID" value="GLB33243.1"/>
    <property type="molecule type" value="Genomic_DNA"/>
</dbReference>
<dbReference type="Pfam" id="PF08156">
    <property type="entry name" value="NOP5NT"/>
    <property type="match status" value="1"/>
</dbReference>
<dbReference type="SMART" id="SM00931">
    <property type="entry name" value="NOSIC"/>
    <property type="match status" value="1"/>
</dbReference>
<dbReference type="FunFam" id="1.10.287.4070:FF:000001">
    <property type="entry name" value="Probable Nucleolar protein 58"/>
    <property type="match status" value="1"/>
</dbReference>
<protein>
    <recommendedName>
        <fullName evidence="3">Nucleolar protein 58</fullName>
    </recommendedName>
</protein>
<keyword evidence="4" id="KW-0690">Ribosome biogenesis</keyword>
<dbReference type="GO" id="GO:0006364">
    <property type="term" value="P:rRNA processing"/>
    <property type="evidence" value="ECO:0007669"/>
    <property type="project" value="UniProtKB-KW"/>
</dbReference>
<dbReference type="SUPFAM" id="SSF89124">
    <property type="entry name" value="Nop domain"/>
    <property type="match status" value="1"/>
</dbReference>
<dbReference type="InterPro" id="IPR012974">
    <property type="entry name" value="NOP58/56_N"/>
</dbReference>
<feature type="region of interest" description="Disordered" evidence="9">
    <location>
        <begin position="469"/>
        <end position="578"/>
    </location>
</feature>
<evidence type="ECO:0000256" key="8">
    <source>
        <dbReference type="ARBA" id="ARBA00024837"/>
    </source>
</evidence>
<reference evidence="11" key="1">
    <citation type="submission" date="2022-07" db="EMBL/GenBank/DDBJ databases">
        <title>The genome of Lyophyllum shimeji provides insight into the initial evolution of ectomycorrhizal fungal genome.</title>
        <authorList>
            <person name="Kobayashi Y."/>
            <person name="Shibata T."/>
            <person name="Hirakawa H."/>
            <person name="Shigenobu S."/>
            <person name="Nishiyama T."/>
            <person name="Yamada A."/>
            <person name="Hasebe M."/>
            <person name="Kawaguchi M."/>
        </authorList>
    </citation>
    <scope>NUCLEOTIDE SEQUENCE</scope>
    <source>
        <strain evidence="11">AT787</strain>
    </source>
</reference>
<keyword evidence="6" id="KW-0539">Nucleus</keyword>
<keyword evidence="7" id="KW-0687">Ribonucleoprotein</keyword>
<evidence type="ECO:0000256" key="3">
    <source>
        <dbReference type="ARBA" id="ARBA00020379"/>
    </source>
</evidence>
<evidence type="ECO:0000313" key="12">
    <source>
        <dbReference type="Proteomes" id="UP001063166"/>
    </source>
</evidence>
<dbReference type="Gene3D" id="1.10.246.90">
    <property type="entry name" value="Nop domain"/>
    <property type="match status" value="1"/>
</dbReference>
<evidence type="ECO:0000256" key="2">
    <source>
        <dbReference type="ARBA" id="ARBA00009211"/>
    </source>
</evidence>
<dbReference type="InterPro" id="IPR042239">
    <property type="entry name" value="Nop_C"/>
</dbReference>
<keyword evidence="12" id="KW-1185">Reference proteome</keyword>
<dbReference type="PROSITE" id="PS51358">
    <property type="entry name" value="NOP"/>
    <property type="match status" value="1"/>
</dbReference>
<evidence type="ECO:0000256" key="4">
    <source>
        <dbReference type="ARBA" id="ARBA00022517"/>
    </source>
</evidence>
<dbReference type="Proteomes" id="UP001063166">
    <property type="component" value="Unassembled WGS sequence"/>
</dbReference>
<comment type="similarity">
    <text evidence="2">Belongs to the NOP5/NOP56 family.</text>
</comment>
<organism evidence="11 12">
    <name type="scientific">Lyophyllum shimeji</name>
    <name type="common">Hon-shimeji</name>
    <name type="synonym">Tricholoma shimeji</name>
    <dbReference type="NCBI Taxonomy" id="47721"/>
    <lineage>
        <taxon>Eukaryota</taxon>
        <taxon>Fungi</taxon>
        <taxon>Dikarya</taxon>
        <taxon>Basidiomycota</taxon>
        <taxon>Agaricomycotina</taxon>
        <taxon>Agaricomycetes</taxon>
        <taxon>Agaricomycetidae</taxon>
        <taxon>Agaricales</taxon>
        <taxon>Tricholomatineae</taxon>
        <taxon>Lyophyllaceae</taxon>
        <taxon>Lyophyllum</taxon>
    </lineage>
</organism>
<dbReference type="OrthoDB" id="6780543at2759"/>
<dbReference type="InterPro" id="IPR012976">
    <property type="entry name" value="NOSIC"/>
</dbReference>
<feature type="domain" description="Nop" evidence="10">
    <location>
        <begin position="285"/>
        <end position="409"/>
    </location>
</feature>
<feature type="compositionally biased region" description="Basic and acidic residues" evidence="9">
    <location>
        <begin position="531"/>
        <end position="544"/>
    </location>
</feature>
<evidence type="ECO:0000256" key="7">
    <source>
        <dbReference type="ARBA" id="ARBA00023274"/>
    </source>
</evidence>
<dbReference type="GO" id="GO:0032040">
    <property type="term" value="C:small-subunit processome"/>
    <property type="evidence" value="ECO:0007669"/>
    <property type="project" value="InterPro"/>
</dbReference>
<evidence type="ECO:0000256" key="1">
    <source>
        <dbReference type="ARBA" id="ARBA00004604"/>
    </source>
</evidence>
<comment type="subcellular location">
    <subcellularLocation>
        <location evidence="1">Nucleus</location>
        <location evidence="1">Nucleolus</location>
    </subcellularLocation>
</comment>
<feature type="compositionally biased region" description="Basic and acidic residues" evidence="9">
    <location>
        <begin position="469"/>
        <end position="490"/>
    </location>
</feature>
<dbReference type="PANTHER" id="PTHR10894:SF1">
    <property type="entry name" value="NUCLEOLAR PROTEIN 58"/>
    <property type="match status" value="1"/>
</dbReference>